<feature type="transmembrane region" description="Helical" evidence="8">
    <location>
        <begin position="85"/>
        <end position="104"/>
    </location>
</feature>
<evidence type="ECO:0000313" key="9">
    <source>
        <dbReference type="EMBL" id="MET3602884.1"/>
    </source>
</evidence>
<keyword evidence="4" id="KW-1003">Cell membrane</keyword>
<comment type="subcellular location">
    <subcellularLocation>
        <location evidence="1">Cell membrane</location>
        <topology evidence="1">Multi-pass membrane protein</topology>
    </subcellularLocation>
</comment>
<protein>
    <submittedName>
        <fullName evidence="10">Branched-chain amino acid ABC transporter permease</fullName>
    </submittedName>
    <submittedName>
        <fullName evidence="9">Branched-subunit amino acid permease</fullName>
    </submittedName>
</protein>
<evidence type="ECO:0000256" key="8">
    <source>
        <dbReference type="SAM" id="Phobius"/>
    </source>
</evidence>
<dbReference type="RefSeq" id="WP_149504878.1">
    <property type="nucleotide sequence ID" value="NZ_JACCPY010000005.1"/>
</dbReference>
<dbReference type="AlphaFoldDB" id="A0A5C1Q3X1"/>
<keyword evidence="12" id="KW-1185">Reference proteome</keyword>
<keyword evidence="3" id="KW-0813">Transport</keyword>
<dbReference type="KEGG" id="snn:EWH46_16800"/>
<dbReference type="EMBL" id="JBEPLS010000002">
    <property type="protein sequence ID" value="MET3602884.1"/>
    <property type="molecule type" value="Genomic_DNA"/>
</dbReference>
<evidence type="ECO:0000313" key="12">
    <source>
        <dbReference type="Proteomes" id="UP001549111"/>
    </source>
</evidence>
<keyword evidence="7 8" id="KW-0472">Membrane</keyword>
<evidence type="ECO:0000313" key="11">
    <source>
        <dbReference type="Proteomes" id="UP000323522"/>
    </source>
</evidence>
<evidence type="ECO:0000256" key="1">
    <source>
        <dbReference type="ARBA" id="ARBA00004651"/>
    </source>
</evidence>
<dbReference type="PANTHER" id="PTHR34979:SF1">
    <property type="entry name" value="INNER MEMBRANE PROTEIN YGAZ"/>
    <property type="match status" value="1"/>
</dbReference>
<dbReference type="GO" id="GO:1903785">
    <property type="term" value="P:L-valine transmembrane transport"/>
    <property type="evidence" value="ECO:0007669"/>
    <property type="project" value="TreeGrafter"/>
</dbReference>
<feature type="transmembrane region" description="Helical" evidence="8">
    <location>
        <begin position="31"/>
        <end position="50"/>
    </location>
</feature>
<comment type="similarity">
    <text evidence="2">Belongs to the AzlC family.</text>
</comment>
<gene>
    <name evidence="9" type="ORF">ABIC99_000668</name>
    <name evidence="10" type="ORF">EWH46_16800</name>
</gene>
<dbReference type="InterPro" id="IPR011606">
    <property type="entry name" value="Brnchd-chn_aa_trnsp_permease"/>
</dbReference>
<dbReference type="PANTHER" id="PTHR34979">
    <property type="entry name" value="INNER MEMBRANE PROTEIN YGAZ"/>
    <property type="match status" value="1"/>
</dbReference>
<evidence type="ECO:0000256" key="5">
    <source>
        <dbReference type="ARBA" id="ARBA00022692"/>
    </source>
</evidence>
<organism evidence="10 11">
    <name type="scientific">Sphaerotilus sulfidivorans</name>
    <dbReference type="NCBI Taxonomy" id="639200"/>
    <lineage>
        <taxon>Bacteria</taxon>
        <taxon>Pseudomonadati</taxon>
        <taxon>Pseudomonadota</taxon>
        <taxon>Betaproteobacteria</taxon>
        <taxon>Burkholderiales</taxon>
        <taxon>Sphaerotilaceae</taxon>
        <taxon>Sphaerotilus</taxon>
    </lineage>
</organism>
<evidence type="ECO:0000256" key="4">
    <source>
        <dbReference type="ARBA" id="ARBA00022475"/>
    </source>
</evidence>
<evidence type="ECO:0000256" key="7">
    <source>
        <dbReference type="ARBA" id="ARBA00023136"/>
    </source>
</evidence>
<dbReference type="Proteomes" id="UP000323522">
    <property type="component" value="Chromosome"/>
</dbReference>
<proteinExistence type="inferred from homology"/>
<feature type="transmembrane region" description="Helical" evidence="8">
    <location>
        <begin position="210"/>
        <end position="238"/>
    </location>
</feature>
<name>A0A5C1Q3X1_9BURK</name>
<dbReference type="Pfam" id="PF03591">
    <property type="entry name" value="AzlC"/>
    <property type="match status" value="1"/>
</dbReference>
<reference evidence="9 12" key="2">
    <citation type="submission" date="2024-06" db="EMBL/GenBank/DDBJ databases">
        <title>Genomic Encyclopedia of Type Strains, Phase IV (KMG-IV): sequencing the most valuable type-strain genomes for metagenomic binning, comparative biology and taxonomic classification.</title>
        <authorList>
            <person name="Goeker M."/>
        </authorList>
    </citation>
    <scope>NUCLEOTIDE SEQUENCE [LARGE SCALE GENOMIC DNA]</scope>
    <source>
        <strain evidence="9 12">D-501</strain>
    </source>
</reference>
<dbReference type="OrthoDB" id="9179311at2"/>
<keyword evidence="6 8" id="KW-1133">Transmembrane helix</keyword>
<feature type="transmembrane region" description="Helical" evidence="8">
    <location>
        <begin position="57"/>
        <end position="79"/>
    </location>
</feature>
<dbReference type="EMBL" id="CP035708">
    <property type="protein sequence ID" value="QEN02251.1"/>
    <property type="molecule type" value="Genomic_DNA"/>
</dbReference>
<accession>A0A5C1Q3X1</accession>
<reference evidence="10 11" key="1">
    <citation type="submission" date="2019-02" db="EMBL/GenBank/DDBJ databases">
        <title>Complete Genome Sequence and Methylome Analysis of Sphaerotilus natans subsp. sulfidivorans D-507.</title>
        <authorList>
            <person name="Fomenkov A."/>
            <person name="Gridneva E."/>
            <person name="Smolyakov D."/>
            <person name="Dubinina G."/>
            <person name="Vincze T."/>
            <person name="Grabovich M."/>
            <person name="Roberts R.J."/>
        </authorList>
    </citation>
    <scope>NUCLEOTIDE SEQUENCE [LARGE SCALE GENOMIC DNA]</scope>
    <source>
        <strain evidence="10 11">D-507</strain>
    </source>
</reference>
<evidence type="ECO:0000256" key="3">
    <source>
        <dbReference type="ARBA" id="ARBA00022448"/>
    </source>
</evidence>
<feature type="transmembrane region" description="Helical" evidence="8">
    <location>
        <begin position="179"/>
        <end position="198"/>
    </location>
</feature>
<evidence type="ECO:0000256" key="6">
    <source>
        <dbReference type="ARBA" id="ARBA00022989"/>
    </source>
</evidence>
<dbReference type="Proteomes" id="UP001549111">
    <property type="component" value="Unassembled WGS sequence"/>
</dbReference>
<dbReference type="GO" id="GO:0005886">
    <property type="term" value="C:plasma membrane"/>
    <property type="evidence" value="ECO:0007669"/>
    <property type="project" value="UniProtKB-SubCell"/>
</dbReference>
<keyword evidence="5 8" id="KW-0812">Transmembrane</keyword>
<sequence>MSSPGSPAAALKRHVQSLCRHPEFRRGLRDMAPMVPGLAAWGLVTGVAMVRSGLDPWLALLMSLTVYAGSSQLASLPLIAAGAPIWVVLLTGFVVNLRFVIYSAQWRFYFGHLPRWQRMSLGYLGADVSYAMFMRRWPEPEPQSGQIAYFLGGALLLWLGWQIPSILGIVLADGVPAQWGLGFAGTLALIGLTCSLLVDRATWVCAGVAAAAAVAAFALPYKLNIVVAVAAAVAAGLMMEMPGGGGGRPIGAVQPARRPS</sequence>
<feature type="transmembrane region" description="Helical" evidence="8">
    <location>
        <begin position="147"/>
        <end position="172"/>
    </location>
</feature>
<evidence type="ECO:0000313" key="10">
    <source>
        <dbReference type="EMBL" id="QEN02251.1"/>
    </source>
</evidence>
<evidence type="ECO:0000256" key="2">
    <source>
        <dbReference type="ARBA" id="ARBA00010735"/>
    </source>
</evidence>